<evidence type="ECO:0000256" key="4">
    <source>
        <dbReference type="ARBA" id="ARBA00023002"/>
    </source>
</evidence>
<comment type="caution">
    <text evidence="6">The sequence shown here is derived from an EMBL/GenBank/DDBJ whole genome shotgun (WGS) entry which is preliminary data.</text>
</comment>
<dbReference type="Proteomes" id="UP000785200">
    <property type="component" value="Unassembled WGS sequence"/>
</dbReference>
<dbReference type="OrthoDB" id="202203at2759"/>
<dbReference type="PANTHER" id="PTHR43735">
    <property type="entry name" value="APOPTOSIS-INDUCING FACTOR 1"/>
    <property type="match status" value="1"/>
</dbReference>
<evidence type="ECO:0000313" key="7">
    <source>
        <dbReference type="Proteomes" id="UP000785200"/>
    </source>
</evidence>
<proteinExistence type="inferred from homology"/>
<dbReference type="GO" id="GO:0004174">
    <property type="term" value="F:electron-transferring-flavoprotein dehydrogenase activity"/>
    <property type="evidence" value="ECO:0007669"/>
    <property type="project" value="TreeGrafter"/>
</dbReference>
<evidence type="ECO:0000256" key="2">
    <source>
        <dbReference type="ARBA" id="ARBA00022630"/>
    </source>
</evidence>
<dbReference type="SUPFAM" id="SSF51905">
    <property type="entry name" value="FAD/NAD(P)-binding domain"/>
    <property type="match status" value="2"/>
</dbReference>
<evidence type="ECO:0000256" key="1">
    <source>
        <dbReference type="ARBA" id="ARBA00006442"/>
    </source>
</evidence>
<dbReference type="Pfam" id="PF07992">
    <property type="entry name" value="Pyr_redox_2"/>
    <property type="match status" value="1"/>
</dbReference>
<evidence type="ECO:0000313" key="6">
    <source>
        <dbReference type="EMBL" id="KAG0646247.1"/>
    </source>
</evidence>
<dbReference type="Gene3D" id="3.50.50.100">
    <property type="match status" value="1"/>
</dbReference>
<dbReference type="PANTHER" id="PTHR43735:SF3">
    <property type="entry name" value="FERROPTOSIS SUPPRESSOR PROTEIN 1"/>
    <property type="match status" value="1"/>
</dbReference>
<evidence type="ECO:0000256" key="3">
    <source>
        <dbReference type="ARBA" id="ARBA00022827"/>
    </source>
</evidence>
<dbReference type="AlphaFoldDB" id="A0A9P6VCM4"/>
<keyword evidence="7" id="KW-1185">Reference proteome</keyword>
<keyword evidence="3" id="KW-0274">FAD</keyword>
<organism evidence="6 7">
    <name type="scientific">Hyphodiscus hymeniophilus</name>
    <dbReference type="NCBI Taxonomy" id="353542"/>
    <lineage>
        <taxon>Eukaryota</taxon>
        <taxon>Fungi</taxon>
        <taxon>Dikarya</taxon>
        <taxon>Ascomycota</taxon>
        <taxon>Pezizomycotina</taxon>
        <taxon>Leotiomycetes</taxon>
        <taxon>Helotiales</taxon>
        <taxon>Hyphodiscaceae</taxon>
        <taxon>Hyphodiscus</taxon>
    </lineage>
</organism>
<gene>
    <name evidence="6" type="ORF">D0Z07_8133</name>
</gene>
<dbReference type="EMBL" id="VNKQ01000016">
    <property type="protein sequence ID" value="KAG0646247.1"/>
    <property type="molecule type" value="Genomic_DNA"/>
</dbReference>
<dbReference type="GO" id="GO:0050660">
    <property type="term" value="F:flavin adenine dinucleotide binding"/>
    <property type="evidence" value="ECO:0007669"/>
    <property type="project" value="TreeGrafter"/>
</dbReference>
<comment type="similarity">
    <text evidence="1">Belongs to the FAD-dependent oxidoreductase family.</text>
</comment>
<sequence length="370" mass="39447">MKTIVIVGSSFSGVYTAHRLLKQAPKTGDIKIILVGQSTHIYWNLATPRAILAGQFPDNKIFGAIAPGFKKYGNKFEFVVGTAESLNTESKNVVVATTAGQKTISYDYVILATGARSKGDAPWKQRESYEATLAALHDFQARVKKASSIVVGGAGATGVETAGELGFEYGKTKNITLISSGPVILEGTPSGVTNAATNKLREFKVNLKLSTKINGEAKLPDGRTELSLSDGSKLITDLYLSTTGVIPNSSYVPNNLLNANGYVVVDEYLRAKGTSDVWAVGDISSVQRPQFVHLDKQSALVTKNIGLLMQGKDLVKFPTNQSPVLAVPLGRKAGTGHMGSWKLPSFMIVRVKGKTYLTQNLAPVIDGSAA</sequence>
<dbReference type="PRINTS" id="PR00368">
    <property type="entry name" value="FADPNR"/>
</dbReference>
<dbReference type="InterPro" id="IPR036188">
    <property type="entry name" value="FAD/NAD-bd_sf"/>
</dbReference>
<evidence type="ECO:0000259" key="5">
    <source>
        <dbReference type="Pfam" id="PF07992"/>
    </source>
</evidence>
<keyword evidence="4" id="KW-0560">Oxidoreductase</keyword>
<dbReference type="GO" id="GO:0005737">
    <property type="term" value="C:cytoplasm"/>
    <property type="evidence" value="ECO:0007669"/>
    <property type="project" value="TreeGrafter"/>
</dbReference>
<name>A0A9P6VCM4_9HELO</name>
<reference evidence="6" key="1">
    <citation type="submission" date="2019-07" db="EMBL/GenBank/DDBJ databases">
        <title>Hyphodiscus hymeniophilus genome sequencing and assembly.</title>
        <authorList>
            <person name="Kramer G."/>
            <person name="Nodwell J."/>
        </authorList>
    </citation>
    <scope>NUCLEOTIDE SEQUENCE</scope>
    <source>
        <strain evidence="6">ATCC 34498</strain>
    </source>
</reference>
<dbReference type="InterPro" id="IPR023753">
    <property type="entry name" value="FAD/NAD-binding_dom"/>
</dbReference>
<keyword evidence="2" id="KW-0285">Flavoprotein</keyword>
<accession>A0A9P6VCM4</accession>
<protein>
    <submittedName>
        <fullName evidence="6">Pestheic acid biosynthesis cluster L</fullName>
    </submittedName>
</protein>
<feature type="domain" description="FAD/NAD(P)-binding" evidence="5">
    <location>
        <begin position="3"/>
        <end position="293"/>
    </location>
</feature>